<dbReference type="EMBL" id="JALJOS010000052">
    <property type="protein sequence ID" value="KAK9818960.1"/>
    <property type="molecule type" value="Genomic_DNA"/>
</dbReference>
<dbReference type="InterPro" id="IPR001767">
    <property type="entry name" value="Hedgehog_Hint"/>
</dbReference>
<gene>
    <name evidence="2" type="ORF">WJX74_008003</name>
</gene>
<dbReference type="GO" id="GO:0016540">
    <property type="term" value="P:protein autoprocessing"/>
    <property type="evidence" value="ECO:0007669"/>
    <property type="project" value="InterPro"/>
</dbReference>
<evidence type="ECO:0000259" key="1">
    <source>
        <dbReference type="Pfam" id="PF01079"/>
    </source>
</evidence>
<name>A0AAW1QC25_9CHLO</name>
<sequence>MDNIGRRSSGLGRPIRAQDVKLGDCLIGLDETTSSVAQTCVVGKVERLETGLYDPHTASGSIVVNGIGALTFTDTLPPSPFVHAMVTMPARLAFSAFKAARGMQLCDALNNALLSIYFDTPWALFGLLSG</sequence>
<keyword evidence="3" id="KW-1185">Reference proteome</keyword>
<dbReference type="Pfam" id="PF01079">
    <property type="entry name" value="Hint"/>
    <property type="match status" value="1"/>
</dbReference>
<protein>
    <recommendedName>
        <fullName evidence="1">Hedgehog protein Hint domain-containing protein</fullName>
    </recommendedName>
</protein>
<evidence type="ECO:0000313" key="3">
    <source>
        <dbReference type="Proteomes" id="UP001438707"/>
    </source>
</evidence>
<proteinExistence type="predicted"/>
<dbReference type="InterPro" id="IPR036844">
    <property type="entry name" value="Hint_dom_sf"/>
</dbReference>
<reference evidence="2 3" key="1">
    <citation type="journal article" date="2024" name="Nat. Commun.">
        <title>Phylogenomics reveals the evolutionary origins of lichenization in chlorophyte algae.</title>
        <authorList>
            <person name="Puginier C."/>
            <person name="Libourel C."/>
            <person name="Otte J."/>
            <person name="Skaloud P."/>
            <person name="Haon M."/>
            <person name="Grisel S."/>
            <person name="Petersen M."/>
            <person name="Berrin J.G."/>
            <person name="Delaux P.M."/>
            <person name="Dal Grande F."/>
            <person name="Keller J."/>
        </authorList>
    </citation>
    <scope>NUCLEOTIDE SEQUENCE [LARGE SCALE GENOMIC DNA]</scope>
    <source>
        <strain evidence="2 3">SAG 2145</strain>
    </source>
</reference>
<evidence type="ECO:0000313" key="2">
    <source>
        <dbReference type="EMBL" id="KAK9818960.1"/>
    </source>
</evidence>
<dbReference type="AlphaFoldDB" id="A0AAW1QC25"/>
<dbReference type="SUPFAM" id="SSF51294">
    <property type="entry name" value="Hedgehog/intein (Hint) domain"/>
    <property type="match status" value="1"/>
</dbReference>
<dbReference type="Gene3D" id="2.170.16.10">
    <property type="entry name" value="Hedgehog/Intein (Hint) domain"/>
    <property type="match status" value="1"/>
</dbReference>
<comment type="caution">
    <text evidence="2">The sequence shown here is derived from an EMBL/GenBank/DDBJ whole genome shotgun (WGS) entry which is preliminary data.</text>
</comment>
<feature type="domain" description="Hedgehog protein Hint" evidence="1">
    <location>
        <begin position="12"/>
        <end position="72"/>
    </location>
</feature>
<accession>A0AAW1QC25</accession>
<dbReference type="Proteomes" id="UP001438707">
    <property type="component" value="Unassembled WGS sequence"/>
</dbReference>
<organism evidence="2 3">
    <name type="scientific">Apatococcus lobatus</name>
    <dbReference type="NCBI Taxonomy" id="904363"/>
    <lineage>
        <taxon>Eukaryota</taxon>
        <taxon>Viridiplantae</taxon>
        <taxon>Chlorophyta</taxon>
        <taxon>core chlorophytes</taxon>
        <taxon>Trebouxiophyceae</taxon>
        <taxon>Chlorellales</taxon>
        <taxon>Chlorellaceae</taxon>
        <taxon>Apatococcus</taxon>
    </lineage>
</organism>